<dbReference type="Proteomes" id="UP000887569">
    <property type="component" value="Unplaced"/>
</dbReference>
<dbReference type="WBParaSite" id="PgR008_g127_t02">
    <property type="protein sequence ID" value="PgR008_g127_t02"/>
    <property type="gene ID" value="PgR008_g127"/>
</dbReference>
<organism evidence="1 2">
    <name type="scientific">Parascaris univalens</name>
    <name type="common">Nematode worm</name>
    <dbReference type="NCBI Taxonomy" id="6257"/>
    <lineage>
        <taxon>Eukaryota</taxon>
        <taxon>Metazoa</taxon>
        <taxon>Ecdysozoa</taxon>
        <taxon>Nematoda</taxon>
        <taxon>Chromadorea</taxon>
        <taxon>Rhabditida</taxon>
        <taxon>Spirurina</taxon>
        <taxon>Ascaridomorpha</taxon>
        <taxon>Ascaridoidea</taxon>
        <taxon>Ascarididae</taxon>
        <taxon>Parascaris</taxon>
    </lineage>
</organism>
<name>A0A915AH89_PARUN</name>
<sequence>MAARSDSFIRSRGRMMRMLRFLLRRKQCTFITVIETLTTFILIGANVAFVFLQAKAIEEHAAVWSLIKEIEEGKKGFNLWHCEYGPVPSQPQQFVTKECKLSNDHGGMAVVTHKFVNKPSTRCVDKVEVVSCHDNIITFADVGIEHFRPRSCGGFDGTLMPQTLISSKLKILAPLATNEDLARLKNQSGDDPVVASRELIFECPRCMVVSSYYWKREHGFKSGRKVCRRLLKTMKKGWPESECDFEEIFYADLTKGIYC</sequence>
<evidence type="ECO:0000313" key="2">
    <source>
        <dbReference type="WBParaSite" id="PgR008_g127_t02"/>
    </source>
</evidence>
<proteinExistence type="predicted"/>
<protein>
    <submittedName>
        <fullName evidence="2">Secreted protein</fullName>
    </submittedName>
</protein>
<evidence type="ECO:0000313" key="1">
    <source>
        <dbReference type="Proteomes" id="UP000887569"/>
    </source>
</evidence>
<keyword evidence="1" id="KW-1185">Reference proteome</keyword>
<reference evidence="2" key="1">
    <citation type="submission" date="2022-11" db="UniProtKB">
        <authorList>
            <consortium name="WormBaseParasite"/>
        </authorList>
    </citation>
    <scope>IDENTIFICATION</scope>
</reference>
<accession>A0A915AH89</accession>
<dbReference type="AlphaFoldDB" id="A0A915AH89"/>